<evidence type="ECO:0000313" key="8">
    <source>
        <dbReference type="Proteomes" id="UP001316087"/>
    </source>
</evidence>
<proteinExistence type="inferred from homology"/>
<protein>
    <submittedName>
        <fullName evidence="7">Site-specific integrase</fullName>
    </submittedName>
</protein>
<gene>
    <name evidence="7" type="ORF">LZ480_11445</name>
</gene>
<evidence type="ECO:0000256" key="4">
    <source>
        <dbReference type="PROSITE-ProRule" id="PRU01248"/>
    </source>
</evidence>
<dbReference type="RefSeq" id="WP_241369577.1">
    <property type="nucleotide sequence ID" value="NZ_JAKZFC010000004.1"/>
</dbReference>
<evidence type="ECO:0000259" key="5">
    <source>
        <dbReference type="PROSITE" id="PS51898"/>
    </source>
</evidence>
<dbReference type="SUPFAM" id="SSF56349">
    <property type="entry name" value="DNA breaking-rejoining enzymes"/>
    <property type="match status" value="1"/>
</dbReference>
<sequence>MEQKKQHQLPISNINDNAYLSLIEEFGLEYRIKNSDFFEYFTYEIYMVLKKEKDLFPQKNAGIQMSKLELVHILKIQKHVQLLFTQSELENSKGLIILKYLKIFCSFLRKKEISNLYYMPPKHSRNSFSKMNLEDCIIRKFEKYLEIKRYALTTIHIYRASIKYFLSYSNYQQGKRHPNEFWQLSIHQFEKHLTKEVNLEKIATSTAYSYLKAVRLFLRFLSEENQIHFSYHIPKRLIQNGKRSNEYASIQNILLVIEKIFELSKNILQDISIFLIILETGCRPIEIENLNIDDIYFHEKLIVLKCKKSNQRTLTLTETTLSFIKQYLQIRENYLPQLNSKALFLAASGTGAQIRSDHITHLFRKFNLKVFNEIRFTPKTLRHTFITNALNHNIHIDQVKESVGHKHLISTHYYFYRDINHMKKLFMDKKLFNGG</sequence>
<keyword evidence="3" id="KW-0233">DNA recombination</keyword>
<reference evidence="7 8" key="1">
    <citation type="submission" date="2022-03" db="EMBL/GenBank/DDBJ databases">
        <authorList>
            <person name="Jo J.-H."/>
            <person name="Im W.-T."/>
        </authorList>
    </citation>
    <scope>NUCLEOTIDE SEQUENCE [LARGE SCALE GENOMIC DNA]</scope>
    <source>
        <strain evidence="7 8">MA9</strain>
    </source>
</reference>
<dbReference type="InterPro" id="IPR013762">
    <property type="entry name" value="Integrase-like_cat_sf"/>
</dbReference>
<dbReference type="PROSITE" id="PS51900">
    <property type="entry name" value="CB"/>
    <property type="match status" value="1"/>
</dbReference>
<evidence type="ECO:0000313" key="7">
    <source>
        <dbReference type="EMBL" id="MCH7322507.1"/>
    </source>
</evidence>
<feature type="domain" description="Tyr recombinase" evidence="5">
    <location>
        <begin position="243"/>
        <end position="427"/>
    </location>
</feature>
<comment type="similarity">
    <text evidence="1">Belongs to the 'phage' integrase family.</text>
</comment>
<name>A0ABS9UDU9_9BACL</name>
<keyword evidence="2 4" id="KW-0238">DNA-binding</keyword>
<dbReference type="Gene3D" id="1.10.443.10">
    <property type="entry name" value="Intergrase catalytic core"/>
    <property type="match status" value="1"/>
</dbReference>
<dbReference type="CDD" id="cd00397">
    <property type="entry name" value="DNA_BRE_C"/>
    <property type="match status" value="1"/>
</dbReference>
<feature type="domain" description="Core-binding (CB)" evidence="6">
    <location>
        <begin position="132"/>
        <end position="222"/>
    </location>
</feature>
<comment type="caution">
    <text evidence="7">The sequence shown here is derived from an EMBL/GenBank/DDBJ whole genome shotgun (WGS) entry which is preliminary data.</text>
</comment>
<evidence type="ECO:0000256" key="2">
    <source>
        <dbReference type="ARBA" id="ARBA00023125"/>
    </source>
</evidence>
<dbReference type="Pfam" id="PF00589">
    <property type="entry name" value="Phage_integrase"/>
    <property type="match status" value="1"/>
</dbReference>
<dbReference type="Proteomes" id="UP001316087">
    <property type="component" value="Unassembled WGS sequence"/>
</dbReference>
<evidence type="ECO:0000259" key="6">
    <source>
        <dbReference type="PROSITE" id="PS51900"/>
    </source>
</evidence>
<organism evidence="7 8">
    <name type="scientific">Solibacillus palustris</name>
    <dbReference type="NCBI Taxonomy" id="2908203"/>
    <lineage>
        <taxon>Bacteria</taxon>
        <taxon>Bacillati</taxon>
        <taxon>Bacillota</taxon>
        <taxon>Bacilli</taxon>
        <taxon>Bacillales</taxon>
        <taxon>Caryophanaceae</taxon>
        <taxon>Solibacillus</taxon>
    </lineage>
</organism>
<dbReference type="InterPro" id="IPR050090">
    <property type="entry name" value="Tyrosine_recombinase_XerCD"/>
</dbReference>
<dbReference type="InterPro" id="IPR010998">
    <property type="entry name" value="Integrase_recombinase_N"/>
</dbReference>
<evidence type="ECO:0000256" key="1">
    <source>
        <dbReference type="ARBA" id="ARBA00008857"/>
    </source>
</evidence>
<dbReference type="EMBL" id="JAKZFC010000004">
    <property type="protein sequence ID" value="MCH7322507.1"/>
    <property type="molecule type" value="Genomic_DNA"/>
</dbReference>
<evidence type="ECO:0000256" key="3">
    <source>
        <dbReference type="ARBA" id="ARBA00023172"/>
    </source>
</evidence>
<dbReference type="InterPro" id="IPR011010">
    <property type="entry name" value="DNA_brk_join_enz"/>
</dbReference>
<dbReference type="PANTHER" id="PTHR30349:SF41">
    <property type="entry name" value="INTEGRASE_RECOMBINASE PROTEIN MJ0367-RELATED"/>
    <property type="match status" value="1"/>
</dbReference>
<dbReference type="InterPro" id="IPR002104">
    <property type="entry name" value="Integrase_catalytic"/>
</dbReference>
<dbReference type="PROSITE" id="PS51898">
    <property type="entry name" value="TYR_RECOMBINASE"/>
    <property type="match status" value="1"/>
</dbReference>
<dbReference type="PANTHER" id="PTHR30349">
    <property type="entry name" value="PHAGE INTEGRASE-RELATED"/>
    <property type="match status" value="1"/>
</dbReference>
<accession>A0ABS9UDU9</accession>
<dbReference type="InterPro" id="IPR044068">
    <property type="entry name" value="CB"/>
</dbReference>
<dbReference type="Gene3D" id="1.10.150.130">
    <property type="match status" value="1"/>
</dbReference>
<keyword evidence="8" id="KW-1185">Reference proteome</keyword>